<evidence type="ECO:0000313" key="3">
    <source>
        <dbReference type="Proteomes" id="UP000294360"/>
    </source>
</evidence>
<dbReference type="EMBL" id="LR536450">
    <property type="protein sequence ID" value="VFU07896.1"/>
    <property type="molecule type" value="Genomic_DNA"/>
</dbReference>
<proteinExistence type="predicted"/>
<organism evidence="2 3">
    <name type="scientific">Methylocella tundrae</name>
    <dbReference type="NCBI Taxonomy" id="227605"/>
    <lineage>
        <taxon>Bacteria</taxon>
        <taxon>Pseudomonadati</taxon>
        <taxon>Pseudomonadota</taxon>
        <taxon>Alphaproteobacteria</taxon>
        <taxon>Hyphomicrobiales</taxon>
        <taxon>Beijerinckiaceae</taxon>
        <taxon>Methylocella</taxon>
    </lineage>
</organism>
<gene>
    <name evidence="2" type="ORF">MTUNDRAET4_1003</name>
</gene>
<evidence type="ECO:0000313" key="2">
    <source>
        <dbReference type="EMBL" id="VFU07896.1"/>
    </source>
</evidence>
<feature type="chain" id="PRO_5020623040" evidence="1">
    <location>
        <begin position="22"/>
        <end position="171"/>
    </location>
</feature>
<feature type="signal peptide" evidence="1">
    <location>
        <begin position="1"/>
        <end position="21"/>
    </location>
</feature>
<dbReference type="KEGG" id="mtun:MTUNDRAET4_1003"/>
<name>A0A4U8YX25_METTU</name>
<evidence type="ECO:0000256" key="1">
    <source>
        <dbReference type="SAM" id="SignalP"/>
    </source>
</evidence>
<accession>A0A4U8YX25</accession>
<sequence length="171" mass="18726">MRLKLLAAAAFLALTPKPVSADSDKLPLTFSSITSDFKKAFSKVESQHYSLNKVRCEDGSEDKRTVCTYKLGNFMIVMAETEKGGSEIVGLTMICTTSNDIDAAKCIISYEAAIFAAGTDEDIEHQSEIISVLFKGLKVGESITIKTAERRYILQKSAGLWFHIYAADAPD</sequence>
<dbReference type="AlphaFoldDB" id="A0A4U8YX25"/>
<dbReference type="Proteomes" id="UP000294360">
    <property type="component" value="Chromosome"/>
</dbReference>
<reference evidence="2 3" key="1">
    <citation type="submission" date="2019-03" db="EMBL/GenBank/DDBJ databases">
        <authorList>
            <person name="Kox A.R. M."/>
        </authorList>
    </citation>
    <scope>NUCLEOTIDE SEQUENCE [LARGE SCALE GENOMIC DNA]</scope>
    <source>
        <strain evidence="2">MTUNDRAET4 annotated genome</strain>
    </source>
</reference>
<protein>
    <submittedName>
        <fullName evidence="2">Uncharacterized protein</fullName>
    </submittedName>
</protein>
<keyword evidence="1" id="KW-0732">Signal</keyword>